<dbReference type="AlphaFoldDB" id="A0A2T0MJZ0"/>
<sequence>MNRQNNPINKCKMKTKSNYKMPMFFGFYSGTGIKSSQGANYLKVDERACSKLDAIFWD</sequence>
<dbReference type="EMBL" id="PVYX01000001">
    <property type="protein sequence ID" value="PRX57897.1"/>
    <property type="molecule type" value="Genomic_DNA"/>
</dbReference>
<dbReference type="Proteomes" id="UP000237640">
    <property type="component" value="Unassembled WGS sequence"/>
</dbReference>
<evidence type="ECO:0000313" key="1">
    <source>
        <dbReference type="EMBL" id="PRX57897.1"/>
    </source>
</evidence>
<proteinExistence type="predicted"/>
<name>A0A2T0MJZ0_9FLAO</name>
<organism evidence="1 2">
    <name type="scientific">Flagellimonas meridianipacifica</name>
    <dbReference type="NCBI Taxonomy" id="1080225"/>
    <lineage>
        <taxon>Bacteria</taxon>
        <taxon>Pseudomonadati</taxon>
        <taxon>Bacteroidota</taxon>
        <taxon>Flavobacteriia</taxon>
        <taxon>Flavobacteriales</taxon>
        <taxon>Flavobacteriaceae</taxon>
        <taxon>Flagellimonas</taxon>
    </lineage>
</organism>
<protein>
    <submittedName>
        <fullName evidence="1">Uncharacterized protein</fullName>
    </submittedName>
</protein>
<comment type="caution">
    <text evidence="1">The sequence shown here is derived from an EMBL/GenBank/DDBJ whole genome shotgun (WGS) entry which is preliminary data.</text>
</comment>
<keyword evidence="2" id="KW-1185">Reference proteome</keyword>
<accession>A0A2T0MJZ0</accession>
<gene>
    <name evidence="1" type="ORF">CLV81_1911</name>
</gene>
<evidence type="ECO:0000313" key="2">
    <source>
        <dbReference type="Proteomes" id="UP000237640"/>
    </source>
</evidence>
<reference evidence="1 2" key="1">
    <citation type="submission" date="2018-03" db="EMBL/GenBank/DDBJ databases">
        <title>Genomic Encyclopedia of Archaeal and Bacterial Type Strains, Phase II (KMG-II): from individual species to whole genera.</title>
        <authorList>
            <person name="Goeker M."/>
        </authorList>
    </citation>
    <scope>NUCLEOTIDE SEQUENCE [LARGE SCALE GENOMIC DNA]</scope>
    <source>
        <strain evidence="1 2">DSM 25027</strain>
    </source>
</reference>